<keyword evidence="2" id="KW-1185">Reference proteome</keyword>
<dbReference type="Proteomes" id="UP000280346">
    <property type="component" value="Unassembled WGS sequence"/>
</dbReference>
<dbReference type="AlphaFoldDB" id="A0A3S0XJQ9"/>
<comment type="caution">
    <text evidence="1">The sequence shown here is derived from an EMBL/GenBank/DDBJ whole genome shotgun (WGS) entry which is preliminary data.</text>
</comment>
<protein>
    <submittedName>
        <fullName evidence="1">Uncharacterized protein</fullName>
    </submittedName>
</protein>
<name>A0A3S0XJQ9_9PROT</name>
<accession>A0A3S0XJQ9</accession>
<organism evidence="1 2">
    <name type="scientific">Azospirillum doebereinerae</name>
    <dbReference type="NCBI Taxonomy" id="92933"/>
    <lineage>
        <taxon>Bacteria</taxon>
        <taxon>Pseudomonadati</taxon>
        <taxon>Pseudomonadota</taxon>
        <taxon>Alphaproteobacteria</taxon>
        <taxon>Rhodospirillales</taxon>
        <taxon>Azospirillaceae</taxon>
        <taxon>Azospirillum</taxon>
    </lineage>
</organism>
<dbReference type="RefSeq" id="WP_127002877.1">
    <property type="nucleotide sequence ID" value="NZ_JBNPXW010000011.1"/>
</dbReference>
<dbReference type="EMBL" id="RZIJ01000024">
    <property type="protein sequence ID" value="RUQ66018.1"/>
    <property type="molecule type" value="Genomic_DNA"/>
</dbReference>
<gene>
    <name evidence="1" type="ORF">EJ913_24585</name>
</gene>
<sequence>MGQPLDPAALSPAQRAVLAAWPEFEEAVAVKWCSLDALVRLFRRVDSLADLPDDEAVELAAMMRTATTRLRLLAPTSARPRPAPFAGQA</sequence>
<reference evidence="1 2" key="1">
    <citation type="submission" date="2018-12" db="EMBL/GenBank/DDBJ databases">
        <authorList>
            <person name="Yang Y."/>
        </authorList>
    </citation>
    <scope>NUCLEOTIDE SEQUENCE [LARGE SCALE GENOMIC DNA]</scope>
    <source>
        <strain evidence="1 2">GSF71</strain>
    </source>
</reference>
<dbReference type="OrthoDB" id="9976828at2"/>
<evidence type="ECO:0000313" key="1">
    <source>
        <dbReference type="EMBL" id="RUQ66018.1"/>
    </source>
</evidence>
<proteinExistence type="predicted"/>
<evidence type="ECO:0000313" key="2">
    <source>
        <dbReference type="Proteomes" id="UP000280346"/>
    </source>
</evidence>